<evidence type="ECO:0000313" key="4">
    <source>
        <dbReference type="EMBL" id="KAA5533606.1"/>
    </source>
</evidence>
<dbReference type="SUPFAM" id="SSF103088">
    <property type="entry name" value="OmpA-like"/>
    <property type="match status" value="1"/>
</dbReference>
<dbReference type="RefSeq" id="WP_150033353.1">
    <property type="nucleotide sequence ID" value="NZ_VWSH01000003.1"/>
</dbReference>
<organism evidence="4 5">
    <name type="scientific">Taibaiella lutea</name>
    <dbReference type="NCBI Taxonomy" id="2608001"/>
    <lineage>
        <taxon>Bacteria</taxon>
        <taxon>Pseudomonadati</taxon>
        <taxon>Bacteroidota</taxon>
        <taxon>Chitinophagia</taxon>
        <taxon>Chitinophagales</taxon>
        <taxon>Chitinophagaceae</taxon>
        <taxon>Taibaiella</taxon>
    </lineage>
</organism>
<dbReference type="PANTHER" id="PTHR30329">
    <property type="entry name" value="STATOR ELEMENT OF FLAGELLAR MOTOR COMPLEX"/>
    <property type="match status" value="1"/>
</dbReference>
<comment type="caution">
    <text evidence="4">The sequence shown here is derived from an EMBL/GenBank/DDBJ whole genome shotgun (WGS) entry which is preliminary data.</text>
</comment>
<evidence type="ECO:0000259" key="3">
    <source>
        <dbReference type="PROSITE" id="PS51123"/>
    </source>
</evidence>
<dbReference type="InterPro" id="IPR036737">
    <property type="entry name" value="OmpA-like_sf"/>
</dbReference>
<dbReference type="CDD" id="cd07185">
    <property type="entry name" value="OmpA_C-like"/>
    <property type="match status" value="1"/>
</dbReference>
<name>A0A5M6CEV6_9BACT</name>
<accession>A0A5M6CEV6</accession>
<dbReference type="InterPro" id="IPR050330">
    <property type="entry name" value="Bact_OuterMem_StrucFunc"/>
</dbReference>
<feature type="coiled-coil region" evidence="2">
    <location>
        <begin position="29"/>
        <end position="119"/>
    </location>
</feature>
<evidence type="ECO:0000313" key="5">
    <source>
        <dbReference type="Proteomes" id="UP000323632"/>
    </source>
</evidence>
<keyword evidence="1" id="KW-0472">Membrane</keyword>
<dbReference type="GO" id="GO:0016020">
    <property type="term" value="C:membrane"/>
    <property type="evidence" value="ECO:0007669"/>
    <property type="project" value="UniProtKB-UniRule"/>
</dbReference>
<dbReference type="Pfam" id="PF00691">
    <property type="entry name" value="OmpA"/>
    <property type="match status" value="1"/>
</dbReference>
<dbReference type="PANTHER" id="PTHR30329:SF21">
    <property type="entry name" value="LIPOPROTEIN YIAD-RELATED"/>
    <property type="match status" value="1"/>
</dbReference>
<dbReference type="InterPro" id="IPR006665">
    <property type="entry name" value="OmpA-like"/>
</dbReference>
<protein>
    <submittedName>
        <fullName evidence="4">OmpA family protein</fullName>
    </submittedName>
</protein>
<dbReference type="Proteomes" id="UP000323632">
    <property type="component" value="Unassembled WGS sequence"/>
</dbReference>
<evidence type="ECO:0000256" key="2">
    <source>
        <dbReference type="SAM" id="Coils"/>
    </source>
</evidence>
<keyword evidence="2" id="KW-0175">Coiled coil</keyword>
<keyword evidence="5" id="KW-1185">Reference proteome</keyword>
<dbReference type="EMBL" id="VWSH01000003">
    <property type="protein sequence ID" value="KAA5533606.1"/>
    <property type="molecule type" value="Genomic_DNA"/>
</dbReference>
<dbReference type="Gene3D" id="3.30.1330.60">
    <property type="entry name" value="OmpA-like domain"/>
    <property type="match status" value="1"/>
</dbReference>
<dbReference type="AlphaFoldDB" id="A0A5M6CEV6"/>
<proteinExistence type="predicted"/>
<reference evidence="4 5" key="1">
    <citation type="submission" date="2019-09" db="EMBL/GenBank/DDBJ databases">
        <title>Genome sequence and assembly of Taibaiella sp.</title>
        <authorList>
            <person name="Chhetri G."/>
        </authorList>
    </citation>
    <scope>NUCLEOTIDE SEQUENCE [LARGE SCALE GENOMIC DNA]</scope>
    <source>
        <strain evidence="4 5">KVB11</strain>
    </source>
</reference>
<dbReference type="PROSITE" id="PS51123">
    <property type="entry name" value="OMPA_2"/>
    <property type="match status" value="1"/>
</dbReference>
<evidence type="ECO:0000256" key="1">
    <source>
        <dbReference type="PROSITE-ProRule" id="PRU00473"/>
    </source>
</evidence>
<sequence length="272" mass="30013">MNMNTTLMKITGFAFSAILLSSCVSNKKFNESQSSLRDARTKINELNDDLANTKSRLQLMEDANASAADQLDQKDKTISENQKEIDAKAQALADQQARLQQLQSMIDKQSAQTEALRQKMAQALGNFSSDQLSVFTKNGKVYVSLSEKLLFPSGSAVVNSDGKMALEKVAQALNENRDINVNIEGHTDSIPIKIKFEDNWALSVARSTAIVRLLTSTYNVDPVRITASGRSQYEPVADNATPEGRTKNRRTEIILAPKLDELMQLIEGAQTK</sequence>
<feature type="domain" description="OmpA-like" evidence="3">
    <location>
        <begin position="138"/>
        <end position="259"/>
    </location>
</feature>
<gene>
    <name evidence="4" type="ORF">F0919_13790</name>
</gene>